<name>A0A9D4GDW1_DREPO</name>
<comment type="caution">
    <text evidence="1">The sequence shown here is derived from an EMBL/GenBank/DDBJ whole genome shotgun (WGS) entry which is preliminary data.</text>
</comment>
<evidence type="ECO:0000313" key="2">
    <source>
        <dbReference type="Proteomes" id="UP000828390"/>
    </source>
</evidence>
<reference evidence="1" key="2">
    <citation type="submission" date="2020-11" db="EMBL/GenBank/DDBJ databases">
        <authorList>
            <person name="McCartney M.A."/>
            <person name="Auch B."/>
            <person name="Kono T."/>
            <person name="Mallez S."/>
            <person name="Becker A."/>
            <person name="Gohl D.M."/>
            <person name="Silverstein K.A.T."/>
            <person name="Koren S."/>
            <person name="Bechman K.B."/>
            <person name="Herman A."/>
            <person name="Abrahante J.E."/>
            <person name="Garbe J."/>
        </authorList>
    </citation>
    <scope>NUCLEOTIDE SEQUENCE</scope>
    <source>
        <strain evidence="1">Duluth1</strain>
        <tissue evidence="1">Whole animal</tissue>
    </source>
</reference>
<sequence length="58" mass="6963">MGESTRHNWVKPSLPSIYLFKNEDLLCLLEELQLMSDQNSWFVLQVSLHYAKELPWQR</sequence>
<gene>
    <name evidence="1" type="ORF">DPMN_140631</name>
</gene>
<evidence type="ECO:0000313" key="1">
    <source>
        <dbReference type="EMBL" id="KAH3812207.1"/>
    </source>
</evidence>
<reference evidence="1" key="1">
    <citation type="journal article" date="2019" name="bioRxiv">
        <title>The Genome of the Zebra Mussel, Dreissena polymorpha: A Resource for Invasive Species Research.</title>
        <authorList>
            <person name="McCartney M.A."/>
            <person name="Auch B."/>
            <person name="Kono T."/>
            <person name="Mallez S."/>
            <person name="Zhang Y."/>
            <person name="Obille A."/>
            <person name="Becker A."/>
            <person name="Abrahante J.E."/>
            <person name="Garbe J."/>
            <person name="Badalamenti J.P."/>
            <person name="Herman A."/>
            <person name="Mangelson H."/>
            <person name="Liachko I."/>
            <person name="Sullivan S."/>
            <person name="Sone E.D."/>
            <person name="Koren S."/>
            <person name="Silverstein K.A.T."/>
            <person name="Beckman K.B."/>
            <person name="Gohl D.M."/>
        </authorList>
    </citation>
    <scope>NUCLEOTIDE SEQUENCE</scope>
    <source>
        <strain evidence="1">Duluth1</strain>
        <tissue evidence="1">Whole animal</tissue>
    </source>
</reference>
<dbReference type="EMBL" id="JAIWYP010000006">
    <property type="protein sequence ID" value="KAH3812207.1"/>
    <property type="molecule type" value="Genomic_DNA"/>
</dbReference>
<accession>A0A9D4GDW1</accession>
<dbReference type="Proteomes" id="UP000828390">
    <property type="component" value="Unassembled WGS sequence"/>
</dbReference>
<protein>
    <submittedName>
        <fullName evidence="1">Uncharacterized protein</fullName>
    </submittedName>
</protein>
<keyword evidence="2" id="KW-1185">Reference proteome</keyword>
<organism evidence="1 2">
    <name type="scientific">Dreissena polymorpha</name>
    <name type="common">Zebra mussel</name>
    <name type="synonym">Mytilus polymorpha</name>
    <dbReference type="NCBI Taxonomy" id="45954"/>
    <lineage>
        <taxon>Eukaryota</taxon>
        <taxon>Metazoa</taxon>
        <taxon>Spiralia</taxon>
        <taxon>Lophotrochozoa</taxon>
        <taxon>Mollusca</taxon>
        <taxon>Bivalvia</taxon>
        <taxon>Autobranchia</taxon>
        <taxon>Heteroconchia</taxon>
        <taxon>Euheterodonta</taxon>
        <taxon>Imparidentia</taxon>
        <taxon>Neoheterodontei</taxon>
        <taxon>Myida</taxon>
        <taxon>Dreissenoidea</taxon>
        <taxon>Dreissenidae</taxon>
        <taxon>Dreissena</taxon>
    </lineage>
</organism>
<dbReference type="AlphaFoldDB" id="A0A9D4GDW1"/>
<proteinExistence type="predicted"/>